<evidence type="ECO:0000313" key="2">
    <source>
        <dbReference type="EMBL" id="PWN22535.1"/>
    </source>
</evidence>
<dbReference type="InterPro" id="IPR055334">
    <property type="entry name" value="PEX8-like"/>
</dbReference>
<dbReference type="Proteomes" id="UP000245942">
    <property type="component" value="Unassembled WGS sequence"/>
</dbReference>
<feature type="region of interest" description="Disordered" evidence="1">
    <location>
        <begin position="675"/>
        <end position="722"/>
    </location>
</feature>
<feature type="region of interest" description="Disordered" evidence="1">
    <location>
        <begin position="787"/>
        <end position="830"/>
    </location>
</feature>
<organism evidence="2 3">
    <name type="scientific">Pseudomicrostroma glucosiphilum</name>
    <dbReference type="NCBI Taxonomy" id="1684307"/>
    <lineage>
        <taxon>Eukaryota</taxon>
        <taxon>Fungi</taxon>
        <taxon>Dikarya</taxon>
        <taxon>Basidiomycota</taxon>
        <taxon>Ustilaginomycotina</taxon>
        <taxon>Exobasidiomycetes</taxon>
        <taxon>Microstromatales</taxon>
        <taxon>Microstromatales incertae sedis</taxon>
        <taxon>Pseudomicrostroma</taxon>
    </lineage>
</organism>
<dbReference type="GeneID" id="37016586"/>
<keyword evidence="3" id="KW-1185">Reference proteome</keyword>
<sequence>MSLMASPSYAPLDSTYTSLSSLLSAPAASSAHIALLPPQALYSSLTLYLARLPTETLPDFVKLLATSRSLWNTSCIVKEDKGNGRIHEDVRTDGQGVQEQPSLLRRSYQLHLAAARAVFSHIELLLTLQNGSTGWGTQRKLRQWVDLVNQSLSSAEAPSIPHLEPSVAVPRLSILTGLLVGLTAYKQQNQSENRQGLSVRRALQAAESHWLVCFGEVMQGLASLGKVEDQSSSEEDVWESEFTQQTGGSQTQGEAKRALVQSQSLIPLLLAAQVASSLTEESLNSISAEPVLEVVPDAILSLFPAERLSLSPDSASRSTPLTHALFPLLGPLSRLVSSAAEKVAETSRAEEVTRLLYTGSSGEGAGGGGVVSKFVNTASQLHDRFVAAKIGDAVMRDLDEASRTALTDTWSALKSFLFVTIQLFDGVLDGLVEVLPSPVFAVSQYETQADLAVSLHPTSNIPLHILQILTLQLQGLMNLSFITFSLTNPAGATGQSGEADPSQITSNEIYERFTTYRHAFYGALEVLKTDKGASTYLVSSLEKELPPLDASIEHAWHPRSKLTLFLDVCEQLVGSLPDEVIEEMVLQRCRPYLRDATYPGPFESAHSCVLAIFEGKKRVCKALAPFYIECVIESFPQHLSPSQLSHALCTVIACLSDLDDARAYYVVERLEREIGDTSPESGSGSGGGSTVAGSTRRRKGELRFEPPAASTSPPSPSPAQLAGEKMLTTTDGQGGNSDDEASSAQRTLQLQLAYIDALPYVNLVLLRSVLSKVRGYILDARAAEGGLGGSEKLETNSGDKREEKEGEEDAGQTNSKTEADMEGGEGEASPHLQLCRRTFKALNGMDDTARQEGVRWWLECREEFGV</sequence>
<evidence type="ECO:0000256" key="1">
    <source>
        <dbReference type="SAM" id="MobiDB-lite"/>
    </source>
</evidence>
<dbReference type="RefSeq" id="XP_025349695.1">
    <property type="nucleotide sequence ID" value="XM_025494852.1"/>
</dbReference>
<name>A0A316UH76_9BASI</name>
<dbReference type="OrthoDB" id="2357318at2759"/>
<dbReference type="PANTHER" id="PTHR39214">
    <property type="entry name" value="MICROBODY (PEROXISOME) BIOGENESIS PROTEIN PEROXIN 8 (EUROFUNG)"/>
    <property type="match status" value="1"/>
</dbReference>
<accession>A0A316UH76</accession>
<reference evidence="2 3" key="1">
    <citation type="journal article" date="2018" name="Mol. Biol. Evol.">
        <title>Broad Genomic Sampling Reveals a Smut Pathogenic Ancestry of the Fungal Clade Ustilaginomycotina.</title>
        <authorList>
            <person name="Kijpornyongpan T."/>
            <person name="Mondo S.J."/>
            <person name="Barry K."/>
            <person name="Sandor L."/>
            <person name="Lee J."/>
            <person name="Lipzen A."/>
            <person name="Pangilinan J."/>
            <person name="LaButti K."/>
            <person name="Hainaut M."/>
            <person name="Henrissat B."/>
            <person name="Grigoriev I.V."/>
            <person name="Spatafora J.W."/>
            <person name="Aime M.C."/>
        </authorList>
    </citation>
    <scope>NUCLEOTIDE SEQUENCE [LARGE SCALE GENOMIC DNA]</scope>
    <source>
        <strain evidence="2 3">MCA 4718</strain>
    </source>
</reference>
<feature type="compositionally biased region" description="Basic and acidic residues" evidence="1">
    <location>
        <begin position="791"/>
        <end position="804"/>
    </location>
</feature>
<protein>
    <submittedName>
        <fullName evidence="2">Uncharacterized protein</fullName>
    </submittedName>
</protein>
<dbReference type="STRING" id="1684307.A0A316UH76"/>
<gene>
    <name evidence="2" type="ORF">BCV69DRAFT_311333</name>
</gene>
<proteinExistence type="predicted"/>
<evidence type="ECO:0000313" key="3">
    <source>
        <dbReference type="Proteomes" id="UP000245942"/>
    </source>
</evidence>
<dbReference type="EMBL" id="KZ819323">
    <property type="protein sequence ID" value="PWN22535.1"/>
    <property type="molecule type" value="Genomic_DNA"/>
</dbReference>
<dbReference type="AlphaFoldDB" id="A0A316UH76"/>
<dbReference type="PANTHER" id="PTHR39214:SF1">
    <property type="entry name" value="MICROBODY (PEROXISOME) BIOGENESIS PROTEIN PEROXIN 8 (EUROFUNG)"/>
    <property type="match status" value="1"/>
</dbReference>